<gene>
    <name evidence="1" type="ORF">L227DRAFT_589094</name>
</gene>
<keyword evidence="2" id="KW-1185">Reference proteome</keyword>
<name>A0A5C2RU02_9APHY</name>
<dbReference type="EMBL" id="ML122311">
    <property type="protein sequence ID" value="RPD54045.1"/>
    <property type="molecule type" value="Genomic_DNA"/>
</dbReference>
<protein>
    <recommendedName>
        <fullName evidence="3">BTB domain-containing protein</fullName>
    </recommendedName>
</protein>
<proteinExistence type="predicted"/>
<evidence type="ECO:0000313" key="1">
    <source>
        <dbReference type="EMBL" id="RPD54045.1"/>
    </source>
</evidence>
<accession>A0A5C2RU02</accession>
<sequence length="318" mass="35058">MAMWRDGSDRRRIYPHALSAALAAFDTPRNSPGTTLASVSTAFNLNSRLLPIPPDIVLITLDGVLFYVHTKKLLRSSSNRFNGLLSPKREALLHPEALLSVDEHSSVMNIVLHSVYNLSCAHYNHPLETLCAAVDAMSKFGISPQEHVVPTKPLFALILNQAPLQPILAYSTAASHDIAELAVAVSSHTLSIDLQTITYEIAAKMGPVYLRRLFFLHLGRLEALKTLLISPPPLHPCTSTCDFGDQKRLTRAWTLASAHLAWEARPDLSVSAIQTVLCPLADHLPCEMCKENLAERVKQLVVQWSMVKVRLVARVASL</sequence>
<reference evidence="1" key="1">
    <citation type="journal article" date="2018" name="Genome Biol. Evol.">
        <title>Genomics and development of Lentinus tigrinus, a white-rot wood-decaying mushroom with dimorphic fruiting bodies.</title>
        <authorList>
            <person name="Wu B."/>
            <person name="Xu Z."/>
            <person name="Knudson A."/>
            <person name="Carlson A."/>
            <person name="Chen N."/>
            <person name="Kovaka S."/>
            <person name="LaButti K."/>
            <person name="Lipzen A."/>
            <person name="Pennachio C."/>
            <person name="Riley R."/>
            <person name="Schakwitz W."/>
            <person name="Umezawa K."/>
            <person name="Ohm R.A."/>
            <person name="Grigoriev I.V."/>
            <person name="Nagy L.G."/>
            <person name="Gibbons J."/>
            <person name="Hibbett D."/>
        </authorList>
    </citation>
    <scope>NUCLEOTIDE SEQUENCE [LARGE SCALE GENOMIC DNA]</scope>
    <source>
        <strain evidence="1">ALCF2SS1-6</strain>
    </source>
</reference>
<dbReference type="AlphaFoldDB" id="A0A5C2RU02"/>
<organism evidence="1 2">
    <name type="scientific">Lentinus tigrinus ALCF2SS1-6</name>
    <dbReference type="NCBI Taxonomy" id="1328759"/>
    <lineage>
        <taxon>Eukaryota</taxon>
        <taxon>Fungi</taxon>
        <taxon>Dikarya</taxon>
        <taxon>Basidiomycota</taxon>
        <taxon>Agaricomycotina</taxon>
        <taxon>Agaricomycetes</taxon>
        <taxon>Polyporales</taxon>
        <taxon>Polyporaceae</taxon>
        <taxon>Lentinus</taxon>
    </lineage>
</organism>
<evidence type="ECO:0000313" key="2">
    <source>
        <dbReference type="Proteomes" id="UP000313359"/>
    </source>
</evidence>
<dbReference type="OrthoDB" id="2754676at2759"/>
<dbReference type="Proteomes" id="UP000313359">
    <property type="component" value="Unassembled WGS sequence"/>
</dbReference>
<evidence type="ECO:0008006" key="3">
    <source>
        <dbReference type="Google" id="ProtNLM"/>
    </source>
</evidence>
<dbReference type="STRING" id="1328759.A0A5C2RU02"/>